<dbReference type="Pfam" id="PF00326">
    <property type="entry name" value="Peptidase_S9"/>
    <property type="match status" value="1"/>
</dbReference>
<accession>A0A6I4T2J2</accession>
<dbReference type="AlphaFoldDB" id="A0A6I4T2J2"/>
<dbReference type="EMBL" id="WTYT01000001">
    <property type="protein sequence ID" value="MXO64359.1"/>
    <property type="molecule type" value="Genomic_DNA"/>
</dbReference>
<dbReference type="Gene3D" id="3.40.50.1820">
    <property type="entry name" value="alpha/beta hydrolase"/>
    <property type="match status" value="1"/>
</dbReference>
<evidence type="ECO:0000259" key="2">
    <source>
        <dbReference type="Pfam" id="PF00326"/>
    </source>
</evidence>
<name>A0A6I4T2J2_9SPHN</name>
<sequence>MLVMFDQEMKPINALQVGDMKVRSITWAGNEQLLLTRSDTQELDPRFVRENAEFYNIMIIPVDPQKPFRLVFQDDPEIMNATFGWYGVRQKNGRWFAYVGGMPLTFSNYGKWYYEGGTKPALYEIDLSKNQARKIANSPSESQWRDWLIDEDGNVAATLEWERNNGRWTIKNGRNRKIWEGENYDGDIALLGFSENGQNVIYFEKSSAIIDDDRYFTVPLTGNGEAEEILSDQNVDAMYWSPKNSRFLGWRDDTQDDPWQFVAPQWQASAMKIDRAFSDRNLAIHQWTPDFQRIIVSTNGNNDSGSQYLVDITTLEAKLIGQERPKIGNRVNPISTFEYTAQDGLEIEAILTLPLNLQAENLPVIPLPHGGPHSQDSEEFDWWAQAFASRGYAVLQPNFRGSTNRDDAFKEAGYGEWGGKMQTDLSDGLNALADKGVIDPSRACIVGASYGGYAALAGVTLQHGIYKCAVAVAPVSDIGLFYRQEHLQFGIDRRRKANYLEEFGPTNNFGKISPRNHAEDADAPILLIHGRDDTVVPYVHSKIMADALKDAGKPYKMVDLMNEDHWLSHAETRNQMLHEAMDFVQKYNPAQ</sequence>
<dbReference type="GO" id="GO:0006508">
    <property type="term" value="P:proteolysis"/>
    <property type="evidence" value="ECO:0007669"/>
    <property type="project" value="InterPro"/>
</dbReference>
<protein>
    <submittedName>
        <fullName evidence="3">Prolyl oligopeptidase family serine peptidase</fullName>
    </submittedName>
</protein>
<dbReference type="Proteomes" id="UP000438476">
    <property type="component" value="Unassembled WGS sequence"/>
</dbReference>
<dbReference type="InterPro" id="IPR029058">
    <property type="entry name" value="AB_hydrolase_fold"/>
</dbReference>
<keyword evidence="1" id="KW-0378">Hydrolase</keyword>
<gene>
    <name evidence="3" type="ORF">GRI91_01120</name>
</gene>
<dbReference type="GO" id="GO:0004252">
    <property type="term" value="F:serine-type endopeptidase activity"/>
    <property type="evidence" value="ECO:0007669"/>
    <property type="project" value="TreeGrafter"/>
</dbReference>
<evidence type="ECO:0000313" key="4">
    <source>
        <dbReference type="Proteomes" id="UP000438476"/>
    </source>
</evidence>
<dbReference type="OrthoDB" id="1094230at2"/>
<dbReference type="SUPFAM" id="SSF53474">
    <property type="entry name" value="alpha/beta-Hydrolases"/>
    <property type="match status" value="1"/>
</dbReference>
<dbReference type="SUPFAM" id="SSF82171">
    <property type="entry name" value="DPP6 N-terminal domain-like"/>
    <property type="match status" value="1"/>
</dbReference>
<keyword evidence="4" id="KW-1185">Reference proteome</keyword>
<proteinExistence type="predicted"/>
<dbReference type="InterPro" id="IPR001375">
    <property type="entry name" value="Peptidase_S9_cat"/>
</dbReference>
<organism evidence="3 4">
    <name type="scientific">Altericroceibacterium endophyticum</name>
    <dbReference type="NCBI Taxonomy" id="1808508"/>
    <lineage>
        <taxon>Bacteria</taxon>
        <taxon>Pseudomonadati</taxon>
        <taxon>Pseudomonadota</taxon>
        <taxon>Alphaproteobacteria</taxon>
        <taxon>Sphingomonadales</taxon>
        <taxon>Erythrobacteraceae</taxon>
        <taxon>Altericroceibacterium</taxon>
    </lineage>
</organism>
<feature type="domain" description="Peptidase S9 prolyl oligopeptidase catalytic" evidence="2">
    <location>
        <begin position="379"/>
        <end position="587"/>
    </location>
</feature>
<dbReference type="PANTHER" id="PTHR42776:SF27">
    <property type="entry name" value="DIPEPTIDYL PEPTIDASE FAMILY MEMBER 6"/>
    <property type="match status" value="1"/>
</dbReference>
<dbReference type="PANTHER" id="PTHR42776">
    <property type="entry name" value="SERINE PEPTIDASE S9 FAMILY MEMBER"/>
    <property type="match status" value="1"/>
</dbReference>
<reference evidence="3 4" key="1">
    <citation type="submission" date="2019-12" db="EMBL/GenBank/DDBJ databases">
        <title>Genomic-based taxomic classification of the family Erythrobacteraceae.</title>
        <authorList>
            <person name="Xu L."/>
        </authorList>
    </citation>
    <scope>NUCLEOTIDE SEQUENCE [LARGE SCALE GENOMIC DNA]</scope>
    <source>
        <strain evidence="3 4">LMG 29518</strain>
    </source>
</reference>
<evidence type="ECO:0000313" key="3">
    <source>
        <dbReference type="EMBL" id="MXO64359.1"/>
    </source>
</evidence>
<comment type="caution">
    <text evidence="3">The sequence shown here is derived from an EMBL/GenBank/DDBJ whole genome shotgun (WGS) entry which is preliminary data.</text>
</comment>
<evidence type="ECO:0000256" key="1">
    <source>
        <dbReference type="ARBA" id="ARBA00022801"/>
    </source>
</evidence>